<dbReference type="AlphaFoldDB" id="A0A1J5QSC5"/>
<dbReference type="PANTHER" id="PTHR35908">
    <property type="entry name" value="HYPOTHETICAL FUSION PROTEIN"/>
    <property type="match status" value="1"/>
</dbReference>
<dbReference type="PROSITE" id="PS51819">
    <property type="entry name" value="VOC"/>
    <property type="match status" value="1"/>
</dbReference>
<feature type="domain" description="VOC" evidence="1">
    <location>
        <begin position="4"/>
        <end position="115"/>
    </location>
</feature>
<dbReference type="InterPro" id="IPR041581">
    <property type="entry name" value="Glyoxalase_6"/>
</dbReference>
<evidence type="ECO:0000259" key="1">
    <source>
        <dbReference type="PROSITE" id="PS51819"/>
    </source>
</evidence>
<reference evidence="2" key="1">
    <citation type="submission" date="2016-10" db="EMBL/GenBank/DDBJ databases">
        <title>Sequence of Gallionella enrichment culture.</title>
        <authorList>
            <person name="Poehlein A."/>
            <person name="Muehling M."/>
            <person name="Daniel R."/>
        </authorList>
    </citation>
    <scope>NUCLEOTIDE SEQUENCE</scope>
</reference>
<proteinExistence type="predicted"/>
<dbReference type="SUPFAM" id="SSF54593">
    <property type="entry name" value="Glyoxalase/Bleomycin resistance protein/Dihydroxybiphenyl dioxygenase"/>
    <property type="match status" value="1"/>
</dbReference>
<accession>A0A1J5QSC5</accession>
<protein>
    <submittedName>
        <fullName evidence="2">Glyoxalase-like domain protein</fullName>
    </submittedName>
</protein>
<dbReference type="PANTHER" id="PTHR35908:SF1">
    <property type="entry name" value="CONSERVED PROTEIN"/>
    <property type="match status" value="1"/>
</dbReference>
<sequence>MKPRIQEIVVDCADPESLAAFWATLLEAPWVVRDPAWATVGADPVLLAFQRVPEPKSSPKNRLHLDIAVPDAASAISRAVSLGARELGAGEIGSDGDGYVVMADPEDNEFCFVVDTSGAWEGAVRQSLDDAAASRATGTTSR</sequence>
<dbReference type="InterPro" id="IPR037523">
    <property type="entry name" value="VOC_core"/>
</dbReference>
<dbReference type="Gene3D" id="3.10.180.10">
    <property type="entry name" value="2,3-Dihydroxybiphenyl 1,2-Dioxygenase, domain 1"/>
    <property type="match status" value="1"/>
</dbReference>
<evidence type="ECO:0000313" key="2">
    <source>
        <dbReference type="EMBL" id="OIQ86250.1"/>
    </source>
</evidence>
<gene>
    <name evidence="2" type="ORF">GALL_318910</name>
</gene>
<organism evidence="2">
    <name type="scientific">mine drainage metagenome</name>
    <dbReference type="NCBI Taxonomy" id="410659"/>
    <lineage>
        <taxon>unclassified sequences</taxon>
        <taxon>metagenomes</taxon>
        <taxon>ecological metagenomes</taxon>
    </lineage>
</organism>
<name>A0A1J5QSC5_9ZZZZ</name>
<dbReference type="CDD" id="cd06587">
    <property type="entry name" value="VOC"/>
    <property type="match status" value="1"/>
</dbReference>
<dbReference type="EMBL" id="MLJW01000491">
    <property type="protein sequence ID" value="OIQ86250.1"/>
    <property type="molecule type" value="Genomic_DNA"/>
</dbReference>
<dbReference type="Pfam" id="PF18029">
    <property type="entry name" value="Glyoxalase_6"/>
    <property type="match status" value="1"/>
</dbReference>
<dbReference type="InterPro" id="IPR029068">
    <property type="entry name" value="Glyas_Bleomycin-R_OHBP_Dase"/>
</dbReference>
<comment type="caution">
    <text evidence="2">The sequence shown here is derived from an EMBL/GenBank/DDBJ whole genome shotgun (WGS) entry which is preliminary data.</text>
</comment>